<evidence type="ECO:0000313" key="1">
    <source>
        <dbReference type="EMBL" id="ASQ46397.1"/>
    </source>
</evidence>
<evidence type="ECO:0000313" key="2">
    <source>
        <dbReference type="Proteomes" id="UP000201728"/>
    </source>
</evidence>
<accession>A0A222P3J0</accession>
<sequence>MGFYPDVLLYLDDEKEYQAEILRLAAARYLYTDGFDIRPASFLRYAFETFKGWLGLGNHCQQEKIQLGLLKFAYYGYLKGFSQERLSLLPFQQISASLFTYLCAPRTNQITEILQNSLIRFYVSHVQPHVATEGEPLISSDTYSFGRTWANLACWTEIPKLDPQNNALIAETAQQLKNHPSRYVFLQNSQYALAVATLWLEEIKSSRRSYRVTNFIRKLFNLSKDAKEIVEKALHFAPDIHKQDKNFFINFYLEKKDFDAAFNLIETLEDISEAITLLTTQFSKAQLLKYIKKDSSLAIALSRHYLAEDTDELDIIRFAAQFNSNLEKEFTAQGFLLLVAEKRYKEAYQLYINAEKNSAFFIADIEKLAEYFETQSIAKEKEAKLFKKQKNWEQVKSLALEGIEFIKMALLLDNRERRQELRAIHRCLYAEALIENDSNHAVENCNIGDINKSINLLRKCYFTNSMQQKTHLFLLAKGLMRQIDYQIHSLLPFSYEIHYHFEQYTKEHSTAINNVTVRLKELIALLEKTNDEKLKVILGKAYFLLGDTIKFFGLSENFHPYFEAAMKTVPTNPFYVLRCSEITESEKERARLQEKGVPLLKDLNYTVYDYDHWDCQRWWKDKIPEATPIADIHQLGIVQKSGWGINLS</sequence>
<proteinExistence type="predicted"/>
<dbReference type="KEGG" id="lcd:clem_09235"/>
<dbReference type="EMBL" id="CP016397">
    <property type="protein sequence ID" value="ASQ46397.1"/>
    <property type="molecule type" value="Genomic_DNA"/>
</dbReference>
<keyword evidence="2" id="KW-1185">Reference proteome</keyword>
<organism evidence="1 2">
    <name type="scientific">Legionella clemsonensis</name>
    <dbReference type="NCBI Taxonomy" id="1867846"/>
    <lineage>
        <taxon>Bacteria</taxon>
        <taxon>Pseudomonadati</taxon>
        <taxon>Pseudomonadota</taxon>
        <taxon>Gammaproteobacteria</taxon>
        <taxon>Legionellales</taxon>
        <taxon>Legionellaceae</taxon>
        <taxon>Legionella</taxon>
    </lineage>
</organism>
<protein>
    <submittedName>
        <fullName evidence="1">Uncharacterized protein</fullName>
    </submittedName>
</protein>
<name>A0A222P3J0_9GAMM</name>
<reference evidence="2" key="1">
    <citation type="submission" date="2016-07" db="EMBL/GenBank/DDBJ databases">
        <authorList>
            <person name="Florea S."/>
            <person name="Webb J.S."/>
            <person name="Jaromczyk J."/>
            <person name="Schardl C.L."/>
        </authorList>
    </citation>
    <scope>NUCLEOTIDE SEQUENCE [LARGE SCALE GENOMIC DNA]</scope>
    <source>
        <strain evidence="2">CDC-D5610</strain>
    </source>
</reference>
<dbReference type="Proteomes" id="UP000201728">
    <property type="component" value="Chromosome"/>
</dbReference>
<dbReference type="AlphaFoldDB" id="A0A222P3J0"/>
<gene>
    <name evidence="1" type="ORF">clem_09235</name>
</gene>